<proteinExistence type="predicted"/>
<organism evidence="1 2">
    <name type="scientific">Paenibacillus woosongensis</name>
    <dbReference type="NCBI Taxonomy" id="307580"/>
    <lineage>
        <taxon>Bacteria</taxon>
        <taxon>Bacillati</taxon>
        <taxon>Bacillota</taxon>
        <taxon>Bacilli</taxon>
        <taxon>Bacillales</taxon>
        <taxon>Paenibacillaceae</taxon>
        <taxon>Paenibacillus</taxon>
    </lineage>
</organism>
<keyword evidence="2" id="KW-1185">Reference proteome</keyword>
<evidence type="ECO:0000313" key="2">
    <source>
        <dbReference type="Proteomes" id="UP000681290"/>
    </source>
</evidence>
<sequence length="79" mass="9160">MQGLVRYPFIIISNSITKSQVSVDELQILKEIDNSYVREVATSYLELNVLIDEGNQIAIENKDLFEPARERINKMILIY</sequence>
<reference evidence="1 2" key="1">
    <citation type="submission" date="2021-03" db="EMBL/GenBank/DDBJ databases">
        <title>Antimicrobial resistance genes in bacteria isolated from Japanese honey, and their potential for conferring macrolide and lincosamide resistance in the American foulbrood pathogen Paenibacillus larvae.</title>
        <authorList>
            <person name="Okamoto M."/>
            <person name="Kumagai M."/>
            <person name="Kanamori H."/>
            <person name="Takamatsu D."/>
        </authorList>
    </citation>
    <scope>NUCLEOTIDE SEQUENCE [LARGE SCALE GENOMIC DNA]</scope>
    <source>
        <strain evidence="1 2">J15TS10</strain>
    </source>
</reference>
<dbReference type="EMBL" id="BOSM01000006">
    <property type="protein sequence ID" value="GIP59570.1"/>
    <property type="molecule type" value="Genomic_DNA"/>
</dbReference>
<comment type="caution">
    <text evidence="1">The sequence shown here is derived from an EMBL/GenBank/DDBJ whole genome shotgun (WGS) entry which is preliminary data.</text>
</comment>
<evidence type="ECO:0000313" key="1">
    <source>
        <dbReference type="EMBL" id="GIP59570.1"/>
    </source>
</evidence>
<accession>A0ABQ4MUK5</accession>
<name>A0ABQ4MUK5_9BACL</name>
<dbReference type="Proteomes" id="UP000681290">
    <property type="component" value="Unassembled WGS sequence"/>
</dbReference>
<gene>
    <name evidence="1" type="ORF">J15TS10_33840</name>
</gene>
<protein>
    <submittedName>
        <fullName evidence="1">Uncharacterized protein</fullName>
    </submittedName>
</protein>